<dbReference type="AlphaFoldDB" id="A0A3N4HT97"/>
<feature type="signal peptide" evidence="1">
    <location>
        <begin position="1"/>
        <end position="21"/>
    </location>
</feature>
<proteinExistence type="predicted"/>
<keyword evidence="1" id="KW-0732">Signal</keyword>
<organism evidence="2 3">
    <name type="scientific">Ascobolus immersus RN42</name>
    <dbReference type="NCBI Taxonomy" id="1160509"/>
    <lineage>
        <taxon>Eukaryota</taxon>
        <taxon>Fungi</taxon>
        <taxon>Dikarya</taxon>
        <taxon>Ascomycota</taxon>
        <taxon>Pezizomycotina</taxon>
        <taxon>Pezizomycetes</taxon>
        <taxon>Pezizales</taxon>
        <taxon>Ascobolaceae</taxon>
        <taxon>Ascobolus</taxon>
    </lineage>
</organism>
<evidence type="ECO:0000313" key="3">
    <source>
        <dbReference type="Proteomes" id="UP000275078"/>
    </source>
</evidence>
<sequence>MMNHTWIMRLTILLYAGISLGLPQDPSLIGKQELFMDDFIGLMYRINQDLVPTTSYTLKQWEFGAQVPSTCFDIAVREKGCAVDALEVWDITYSDCPGVPTTVCRCNNAQVPIETIAKRIGQIPVKGRQYTRYWYILPKTGRDCDAYTDIGTNDIVLQGDCTSLYIYLHEAAHVLECGGVHAVDKVGEKGCYSHSAEWKRLVDMDTCVPQISAKKTYTETYAEAATLAAYDVNIAKIPTLGCMKNLMGKVMEHVVEKNGSPFKYVAGAVCDVHLPKDPLVCVGDAARAAGKCKDAIVPRAPAWRSRRPVLADSY</sequence>
<keyword evidence="3" id="KW-1185">Reference proteome</keyword>
<evidence type="ECO:0008006" key="4">
    <source>
        <dbReference type="Google" id="ProtNLM"/>
    </source>
</evidence>
<reference evidence="2 3" key="1">
    <citation type="journal article" date="2018" name="Nat. Ecol. Evol.">
        <title>Pezizomycetes genomes reveal the molecular basis of ectomycorrhizal truffle lifestyle.</title>
        <authorList>
            <person name="Murat C."/>
            <person name="Payen T."/>
            <person name="Noel B."/>
            <person name="Kuo A."/>
            <person name="Morin E."/>
            <person name="Chen J."/>
            <person name="Kohler A."/>
            <person name="Krizsan K."/>
            <person name="Balestrini R."/>
            <person name="Da Silva C."/>
            <person name="Montanini B."/>
            <person name="Hainaut M."/>
            <person name="Levati E."/>
            <person name="Barry K.W."/>
            <person name="Belfiori B."/>
            <person name="Cichocki N."/>
            <person name="Clum A."/>
            <person name="Dockter R.B."/>
            <person name="Fauchery L."/>
            <person name="Guy J."/>
            <person name="Iotti M."/>
            <person name="Le Tacon F."/>
            <person name="Lindquist E.A."/>
            <person name="Lipzen A."/>
            <person name="Malagnac F."/>
            <person name="Mello A."/>
            <person name="Molinier V."/>
            <person name="Miyauchi S."/>
            <person name="Poulain J."/>
            <person name="Riccioni C."/>
            <person name="Rubini A."/>
            <person name="Sitrit Y."/>
            <person name="Splivallo R."/>
            <person name="Traeger S."/>
            <person name="Wang M."/>
            <person name="Zifcakova L."/>
            <person name="Wipf D."/>
            <person name="Zambonelli A."/>
            <person name="Paolocci F."/>
            <person name="Nowrousian M."/>
            <person name="Ottonello S."/>
            <person name="Baldrian P."/>
            <person name="Spatafora J.W."/>
            <person name="Henrissat B."/>
            <person name="Nagy L.G."/>
            <person name="Aury J.M."/>
            <person name="Wincker P."/>
            <person name="Grigoriev I.V."/>
            <person name="Bonfante P."/>
            <person name="Martin F.M."/>
        </authorList>
    </citation>
    <scope>NUCLEOTIDE SEQUENCE [LARGE SCALE GENOMIC DNA]</scope>
    <source>
        <strain evidence="2 3">RN42</strain>
    </source>
</reference>
<dbReference type="OrthoDB" id="2142213at2759"/>
<accession>A0A3N4HT97</accession>
<protein>
    <recommendedName>
        <fullName evidence="4">Lysine-specific metallo-endopeptidase domain-containing protein</fullName>
    </recommendedName>
</protein>
<dbReference type="Proteomes" id="UP000275078">
    <property type="component" value="Unassembled WGS sequence"/>
</dbReference>
<gene>
    <name evidence="2" type="ORF">BJ508DRAFT_381304</name>
</gene>
<evidence type="ECO:0000256" key="1">
    <source>
        <dbReference type="SAM" id="SignalP"/>
    </source>
</evidence>
<dbReference type="EMBL" id="ML119841">
    <property type="protein sequence ID" value="RPA72894.1"/>
    <property type="molecule type" value="Genomic_DNA"/>
</dbReference>
<name>A0A3N4HT97_ASCIM</name>
<feature type="chain" id="PRO_5018091121" description="Lysine-specific metallo-endopeptidase domain-containing protein" evidence="1">
    <location>
        <begin position="22"/>
        <end position="314"/>
    </location>
</feature>
<evidence type="ECO:0000313" key="2">
    <source>
        <dbReference type="EMBL" id="RPA72894.1"/>
    </source>
</evidence>